<keyword evidence="1" id="KW-0812">Transmembrane</keyword>
<evidence type="ECO:0000313" key="2">
    <source>
        <dbReference type="Proteomes" id="UP000887540"/>
    </source>
</evidence>
<keyword evidence="1" id="KW-1133">Transmembrane helix</keyword>
<sequence length="73" mass="8298">MKAVIICTMEHGSVYILILLPKPGFGPMEQFSIIMLGDQEDLKQTHYIHMPFQSGMLIMKIIFSFGVITIQLI</sequence>
<protein>
    <submittedName>
        <fullName evidence="3">Uncharacterized protein</fullName>
    </submittedName>
</protein>
<keyword evidence="2" id="KW-1185">Reference proteome</keyword>
<evidence type="ECO:0000313" key="3">
    <source>
        <dbReference type="WBParaSite" id="ACRNAN_scaffold14120.g15213.t1"/>
    </source>
</evidence>
<proteinExistence type="predicted"/>
<reference evidence="3" key="1">
    <citation type="submission" date="2022-11" db="UniProtKB">
        <authorList>
            <consortium name="WormBaseParasite"/>
        </authorList>
    </citation>
    <scope>IDENTIFICATION</scope>
</reference>
<feature type="transmembrane region" description="Helical" evidence="1">
    <location>
        <begin position="52"/>
        <end position="72"/>
    </location>
</feature>
<accession>A0A914CV87</accession>
<evidence type="ECO:0000256" key="1">
    <source>
        <dbReference type="SAM" id="Phobius"/>
    </source>
</evidence>
<organism evidence="2 3">
    <name type="scientific">Acrobeloides nanus</name>
    <dbReference type="NCBI Taxonomy" id="290746"/>
    <lineage>
        <taxon>Eukaryota</taxon>
        <taxon>Metazoa</taxon>
        <taxon>Ecdysozoa</taxon>
        <taxon>Nematoda</taxon>
        <taxon>Chromadorea</taxon>
        <taxon>Rhabditida</taxon>
        <taxon>Tylenchina</taxon>
        <taxon>Cephalobomorpha</taxon>
        <taxon>Cephaloboidea</taxon>
        <taxon>Cephalobidae</taxon>
        <taxon>Acrobeloides</taxon>
    </lineage>
</organism>
<name>A0A914CV87_9BILA</name>
<dbReference type="AlphaFoldDB" id="A0A914CV87"/>
<keyword evidence="1" id="KW-0472">Membrane</keyword>
<dbReference type="WBParaSite" id="ACRNAN_scaffold14120.g15213.t1">
    <property type="protein sequence ID" value="ACRNAN_scaffold14120.g15213.t1"/>
    <property type="gene ID" value="ACRNAN_scaffold14120.g15213"/>
</dbReference>
<dbReference type="Proteomes" id="UP000887540">
    <property type="component" value="Unplaced"/>
</dbReference>